<protein>
    <submittedName>
        <fullName evidence="1">Uncharacterized protein</fullName>
    </submittedName>
</protein>
<dbReference type="EMBL" id="JAWWNJ010000011">
    <property type="protein sequence ID" value="KAK7044477.1"/>
    <property type="molecule type" value="Genomic_DNA"/>
</dbReference>
<dbReference type="AlphaFoldDB" id="A0AAW0CZ73"/>
<reference evidence="1 2" key="1">
    <citation type="journal article" date="2024" name="J Genomics">
        <title>Draft genome sequencing and assembly of Favolaschia claudopus CIRM-BRFM 2984 isolated from oak limbs.</title>
        <authorList>
            <person name="Navarro D."/>
            <person name="Drula E."/>
            <person name="Chaduli D."/>
            <person name="Cazenave R."/>
            <person name="Ahrendt S."/>
            <person name="Wang J."/>
            <person name="Lipzen A."/>
            <person name="Daum C."/>
            <person name="Barry K."/>
            <person name="Grigoriev I.V."/>
            <person name="Favel A."/>
            <person name="Rosso M.N."/>
            <person name="Martin F."/>
        </authorList>
    </citation>
    <scope>NUCLEOTIDE SEQUENCE [LARGE SCALE GENOMIC DNA]</scope>
    <source>
        <strain evidence="1 2">CIRM-BRFM 2984</strain>
    </source>
</reference>
<sequence length="217" mass="24780">MLCHLHRGRCRSNTRAWFSSLASKSSASLTTLYRFFGLCLPLTVKSQNSFPDRTYIYLLKYLPSPSTNQRLIRDSWLHRRACVAISGREGSSHIRAAVYGRGSLPLTPTHLYPPPHSNHLPAHHQKTNCLRLLQPQAGTRDPLLHAAHYREQYQERGLKLIDLIHGACNSQKGEALARPTRGQSTTGMWRARQGYELGEQDRRSWVQGKITSRLEWN</sequence>
<evidence type="ECO:0000313" key="1">
    <source>
        <dbReference type="EMBL" id="KAK7044477.1"/>
    </source>
</evidence>
<name>A0AAW0CZ73_9AGAR</name>
<comment type="caution">
    <text evidence="1">The sequence shown here is derived from an EMBL/GenBank/DDBJ whole genome shotgun (WGS) entry which is preliminary data.</text>
</comment>
<dbReference type="Proteomes" id="UP001362999">
    <property type="component" value="Unassembled WGS sequence"/>
</dbReference>
<organism evidence="1 2">
    <name type="scientific">Favolaschia claudopus</name>
    <dbReference type="NCBI Taxonomy" id="2862362"/>
    <lineage>
        <taxon>Eukaryota</taxon>
        <taxon>Fungi</taxon>
        <taxon>Dikarya</taxon>
        <taxon>Basidiomycota</taxon>
        <taxon>Agaricomycotina</taxon>
        <taxon>Agaricomycetes</taxon>
        <taxon>Agaricomycetidae</taxon>
        <taxon>Agaricales</taxon>
        <taxon>Marasmiineae</taxon>
        <taxon>Mycenaceae</taxon>
        <taxon>Favolaschia</taxon>
    </lineage>
</organism>
<evidence type="ECO:0000313" key="2">
    <source>
        <dbReference type="Proteomes" id="UP001362999"/>
    </source>
</evidence>
<proteinExistence type="predicted"/>
<gene>
    <name evidence="1" type="ORF">R3P38DRAFT_2878976</name>
</gene>
<accession>A0AAW0CZ73</accession>
<keyword evidence="2" id="KW-1185">Reference proteome</keyword>